<evidence type="ECO:0000256" key="1">
    <source>
        <dbReference type="SAM" id="MobiDB-lite"/>
    </source>
</evidence>
<name>A0ABV7C4U7_9PROT</name>
<evidence type="ECO:0000313" key="3">
    <source>
        <dbReference type="EMBL" id="MFC3003524.1"/>
    </source>
</evidence>
<dbReference type="InterPro" id="IPR025948">
    <property type="entry name" value="HTH-like_dom"/>
</dbReference>
<reference evidence="4" key="1">
    <citation type="journal article" date="2019" name="Int. J. Syst. Evol. Microbiol.">
        <title>The Global Catalogue of Microorganisms (GCM) 10K type strain sequencing project: providing services to taxonomists for standard genome sequencing and annotation.</title>
        <authorList>
            <consortium name="The Broad Institute Genomics Platform"/>
            <consortium name="The Broad Institute Genome Sequencing Center for Infectious Disease"/>
            <person name="Wu L."/>
            <person name="Ma J."/>
        </authorList>
    </citation>
    <scope>NUCLEOTIDE SEQUENCE [LARGE SCALE GENOMIC DNA]</scope>
    <source>
        <strain evidence="4">CGMCC 1.16855</strain>
    </source>
</reference>
<gene>
    <name evidence="3" type="ORF">ACFOD3_26760</name>
</gene>
<accession>A0ABV7C4U7</accession>
<dbReference type="RefSeq" id="WP_343215312.1">
    <property type="nucleotide sequence ID" value="NZ_JAFNJS010000012.1"/>
</dbReference>
<evidence type="ECO:0000313" key="4">
    <source>
        <dbReference type="Proteomes" id="UP001595420"/>
    </source>
</evidence>
<dbReference type="Proteomes" id="UP001595420">
    <property type="component" value="Unassembled WGS sequence"/>
</dbReference>
<feature type="region of interest" description="Disordered" evidence="1">
    <location>
        <begin position="38"/>
        <end position="58"/>
    </location>
</feature>
<organism evidence="3 4">
    <name type="scientific">Falsiroseomonas tokyonensis</name>
    <dbReference type="NCBI Taxonomy" id="430521"/>
    <lineage>
        <taxon>Bacteria</taxon>
        <taxon>Pseudomonadati</taxon>
        <taxon>Pseudomonadota</taxon>
        <taxon>Alphaproteobacteria</taxon>
        <taxon>Acetobacterales</taxon>
        <taxon>Roseomonadaceae</taxon>
        <taxon>Falsiroseomonas</taxon>
    </lineage>
</organism>
<sequence>MSEALVSLAAKHGRYGHRRITALLRAERWRVSAKRLDRIWQREGPKAPRRQPKPGGRG</sequence>
<feature type="domain" description="HTH-like" evidence="2">
    <location>
        <begin position="10"/>
        <end position="52"/>
    </location>
</feature>
<comment type="caution">
    <text evidence="3">The sequence shown here is derived from an EMBL/GenBank/DDBJ whole genome shotgun (WGS) entry which is preliminary data.</text>
</comment>
<keyword evidence="4" id="KW-1185">Reference proteome</keyword>
<proteinExistence type="predicted"/>
<protein>
    <submittedName>
        <fullName evidence="3">IS3 family transposase</fullName>
    </submittedName>
</protein>
<dbReference type="Pfam" id="PF13276">
    <property type="entry name" value="HTH_21"/>
    <property type="match status" value="1"/>
</dbReference>
<evidence type="ECO:0000259" key="2">
    <source>
        <dbReference type="Pfam" id="PF13276"/>
    </source>
</evidence>
<dbReference type="EMBL" id="JBHRSB010000012">
    <property type="protein sequence ID" value="MFC3003524.1"/>
    <property type="molecule type" value="Genomic_DNA"/>
</dbReference>